<dbReference type="PROSITE" id="PS00039">
    <property type="entry name" value="DEAD_ATP_HELICASE"/>
    <property type="match status" value="1"/>
</dbReference>
<dbReference type="PROSITE" id="PS51192">
    <property type="entry name" value="HELICASE_ATP_BIND_1"/>
    <property type="match status" value="1"/>
</dbReference>
<dbReference type="Pfam" id="PF00271">
    <property type="entry name" value="Helicase_C"/>
    <property type="match status" value="1"/>
</dbReference>
<feature type="domain" description="Helicase C-terminal" evidence="16">
    <location>
        <begin position="244"/>
        <end position="388"/>
    </location>
</feature>
<name>A0A9P7A6S4_9AGAM</name>
<dbReference type="GO" id="GO:0016787">
    <property type="term" value="F:hydrolase activity"/>
    <property type="evidence" value="ECO:0007669"/>
    <property type="project" value="UniProtKB-KW"/>
</dbReference>
<evidence type="ECO:0000256" key="1">
    <source>
        <dbReference type="ARBA" id="ARBA00004123"/>
    </source>
</evidence>
<gene>
    <name evidence="18" type="ORF">EV702DRAFT_400337</name>
</gene>
<dbReference type="InterPro" id="IPR014014">
    <property type="entry name" value="RNA_helicase_DEAD_Q_motif"/>
</dbReference>
<organism evidence="18 19">
    <name type="scientific">Suillus placidus</name>
    <dbReference type="NCBI Taxonomy" id="48579"/>
    <lineage>
        <taxon>Eukaryota</taxon>
        <taxon>Fungi</taxon>
        <taxon>Dikarya</taxon>
        <taxon>Basidiomycota</taxon>
        <taxon>Agaricomycotina</taxon>
        <taxon>Agaricomycetes</taxon>
        <taxon>Agaricomycetidae</taxon>
        <taxon>Boletales</taxon>
        <taxon>Suillineae</taxon>
        <taxon>Suillaceae</taxon>
        <taxon>Suillus</taxon>
    </lineage>
</organism>
<evidence type="ECO:0000256" key="10">
    <source>
        <dbReference type="ARBA" id="ARBA00024394"/>
    </source>
</evidence>
<dbReference type="PROSITE" id="PS51194">
    <property type="entry name" value="HELICASE_CTER"/>
    <property type="match status" value="1"/>
</dbReference>
<dbReference type="InterPro" id="IPR027417">
    <property type="entry name" value="P-loop_NTPase"/>
</dbReference>
<evidence type="ECO:0000259" key="16">
    <source>
        <dbReference type="PROSITE" id="PS51194"/>
    </source>
</evidence>
<protein>
    <recommendedName>
        <fullName evidence="11">ATP-dependent rRNA helicase RRP3</fullName>
    </recommendedName>
    <alternativeName>
        <fullName evidence="10">ATP-dependent rRNA helicase rrp3</fullName>
    </alternativeName>
</protein>
<dbReference type="PANTHER" id="PTHR47959">
    <property type="entry name" value="ATP-DEPENDENT RNA HELICASE RHLE-RELATED"/>
    <property type="match status" value="1"/>
</dbReference>
<keyword evidence="6 13" id="KW-0067">ATP-binding</keyword>
<dbReference type="InterPro" id="IPR000629">
    <property type="entry name" value="RNA-helicase_DEAD-box_CS"/>
</dbReference>
<evidence type="ECO:0000313" key="18">
    <source>
        <dbReference type="EMBL" id="KAG1782742.1"/>
    </source>
</evidence>
<dbReference type="GO" id="GO:0005524">
    <property type="term" value="F:ATP binding"/>
    <property type="evidence" value="ECO:0007669"/>
    <property type="project" value="UniProtKB-KW"/>
</dbReference>
<evidence type="ECO:0000259" key="15">
    <source>
        <dbReference type="PROSITE" id="PS51192"/>
    </source>
</evidence>
<comment type="subcellular location">
    <subcellularLocation>
        <location evidence="1">Nucleus</location>
    </subcellularLocation>
</comment>
<proteinExistence type="inferred from homology"/>
<evidence type="ECO:0000256" key="11">
    <source>
        <dbReference type="ARBA" id="ARBA00024398"/>
    </source>
</evidence>
<comment type="caution">
    <text evidence="18">The sequence shown here is derived from an EMBL/GenBank/DDBJ whole genome shotgun (WGS) entry which is preliminary data.</text>
</comment>
<feature type="domain" description="Helicase ATP-binding" evidence="15">
    <location>
        <begin position="46"/>
        <end position="217"/>
    </location>
</feature>
<keyword evidence="2" id="KW-0690">Ribosome biogenesis</keyword>
<dbReference type="GO" id="GO:0003724">
    <property type="term" value="F:RNA helicase activity"/>
    <property type="evidence" value="ECO:0007669"/>
    <property type="project" value="InterPro"/>
</dbReference>
<evidence type="ECO:0000256" key="9">
    <source>
        <dbReference type="ARBA" id="ARBA00024350"/>
    </source>
</evidence>
<dbReference type="Pfam" id="PF00270">
    <property type="entry name" value="DEAD"/>
    <property type="match status" value="1"/>
</dbReference>
<dbReference type="SUPFAM" id="SSF52540">
    <property type="entry name" value="P-loop containing nucleoside triphosphate hydrolases"/>
    <property type="match status" value="1"/>
</dbReference>
<dbReference type="Gene3D" id="3.40.50.300">
    <property type="entry name" value="P-loop containing nucleotide triphosphate hydrolases"/>
    <property type="match status" value="2"/>
</dbReference>
<dbReference type="EMBL" id="JABBWD010000003">
    <property type="protein sequence ID" value="KAG1782742.1"/>
    <property type="molecule type" value="Genomic_DNA"/>
</dbReference>
<dbReference type="GO" id="GO:0042254">
    <property type="term" value="P:ribosome biogenesis"/>
    <property type="evidence" value="ECO:0007669"/>
    <property type="project" value="UniProtKB-KW"/>
</dbReference>
<dbReference type="OrthoDB" id="10261904at2759"/>
<dbReference type="SMART" id="SM00487">
    <property type="entry name" value="DEXDc"/>
    <property type="match status" value="1"/>
</dbReference>
<keyword evidence="7" id="KW-0694">RNA-binding</keyword>
<dbReference type="InterPro" id="IPR014001">
    <property type="entry name" value="Helicase_ATP-bd"/>
</dbReference>
<dbReference type="SMART" id="SM00490">
    <property type="entry name" value="HELICc"/>
    <property type="match status" value="1"/>
</dbReference>
<dbReference type="CDD" id="cd17954">
    <property type="entry name" value="DEADc_DDX47"/>
    <property type="match status" value="1"/>
</dbReference>
<evidence type="ECO:0000313" key="19">
    <source>
        <dbReference type="Proteomes" id="UP000714275"/>
    </source>
</evidence>
<evidence type="ECO:0000256" key="4">
    <source>
        <dbReference type="ARBA" id="ARBA00022801"/>
    </source>
</evidence>
<keyword evidence="4 13" id="KW-0378">Hydrolase</keyword>
<feature type="region of interest" description="Disordered" evidence="14">
    <location>
        <begin position="406"/>
        <end position="448"/>
    </location>
</feature>
<keyword evidence="19" id="KW-1185">Reference proteome</keyword>
<feature type="short sequence motif" description="Q motif" evidence="12">
    <location>
        <begin position="15"/>
        <end position="43"/>
    </location>
</feature>
<dbReference type="Proteomes" id="UP000714275">
    <property type="component" value="Unassembled WGS sequence"/>
</dbReference>
<evidence type="ECO:0000259" key="17">
    <source>
        <dbReference type="PROSITE" id="PS51195"/>
    </source>
</evidence>
<evidence type="ECO:0000256" key="8">
    <source>
        <dbReference type="ARBA" id="ARBA00023242"/>
    </source>
</evidence>
<feature type="compositionally biased region" description="Basic and acidic residues" evidence="14">
    <location>
        <begin position="418"/>
        <end position="427"/>
    </location>
</feature>
<keyword evidence="8" id="KW-0539">Nucleus</keyword>
<dbReference type="InterPro" id="IPR044765">
    <property type="entry name" value="DDX47/Rrp3_DEADc"/>
</dbReference>
<comment type="similarity">
    <text evidence="9">Belongs to the DEAD box helicase family. DDX47/RRP3 subfamily.</text>
</comment>
<dbReference type="InterPro" id="IPR011545">
    <property type="entry name" value="DEAD/DEAH_box_helicase_dom"/>
</dbReference>
<dbReference type="InterPro" id="IPR050079">
    <property type="entry name" value="DEAD_box_RNA_helicase"/>
</dbReference>
<sequence length="448" mass="49950">MPSPEEASTSTTPPETFKELGLIDPLLEALDKINFTKPTEIQQEALPHALEGRDIIGVAETGSGKTAAFALPILQKLWDEPKGLFACILAPTRELAYQIAQQFESLGSAMGVRSLVLVGGMDRMQQAVGLAKRPHIIVATPGRLNDHLQNTKGFSLRSLKFLVMDEADRLLDMDFGPEIDQILKVIPKERTTYLFSATMTTKVAKLQRASLINPIRVEVSSKYQTVSTLLQYYLLVPLVHKDVHLIYLANHLASNSIMIFTRTVHDAQRLSIMLRSLGFPAVPLHGQLSQSQRLGALGKFKSGDRKLLVATDVASRGLDLPSVDIVINFDIPTHSKDYIHRVGRTARAGRSGKSITMVTQYDVELIQRIEKVIDKKMELWPTDKEEVMLLKERADEAARLAINELKEEAKAGGKKRRREDGVGRDERDRDDDVVEAGVPRKRHSKKGR</sequence>
<feature type="domain" description="DEAD-box RNA helicase Q" evidence="17">
    <location>
        <begin position="15"/>
        <end position="43"/>
    </location>
</feature>
<evidence type="ECO:0000256" key="13">
    <source>
        <dbReference type="RuleBase" id="RU000492"/>
    </source>
</evidence>
<evidence type="ECO:0000256" key="2">
    <source>
        <dbReference type="ARBA" id="ARBA00022517"/>
    </source>
</evidence>
<dbReference type="AlphaFoldDB" id="A0A9P7A6S4"/>
<dbReference type="GO" id="GO:0003723">
    <property type="term" value="F:RNA binding"/>
    <property type="evidence" value="ECO:0007669"/>
    <property type="project" value="UniProtKB-KW"/>
</dbReference>
<evidence type="ECO:0000256" key="7">
    <source>
        <dbReference type="ARBA" id="ARBA00022884"/>
    </source>
</evidence>
<accession>A0A9P7A6S4</accession>
<feature type="compositionally biased region" description="Basic residues" evidence="14">
    <location>
        <begin position="439"/>
        <end position="448"/>
    </location>
</feature>
<dbReference type="InterPro" id="IPR001650">
    <property type="entry name" value="Helicase_C-like"/>
</dbReference>
<evidence type="ECO:0000256" key="6">
    <source>
        <dbReference type="ARBA" id="ARBA00022840"/>
    </source>
</evidence>
<dbReference type="GO" id="GO:0005829">
    <property type="term" value="C:cytosol"/>
    <property type="evidence" value="ECO:0007669"/>
    <property type="project" value="TreeGrafter"/>
</dbReference>
<evidence type="ECO:0000256" key="12">
    <source>
        <dbReference type="PROSITE-ProRule" id="PRU00552"/>
    </source>
</evidence>
<dbReference type="CDD" id="cd18787">
    <property type="entry name" value="SF2_C_DEAD"/>
    <property type="match status" value="1"/>
</dbReference>
<reference evidence="18" key="1">
    <citation type="journal article" date="2020" name="New Phytol.">
        <title>Comparative genomics reveals dynamic genome evolution in host specialist ectomycorrhizal fungi.</title>
        <authorList>
            <person name="Lofgren L.A."/>
            <person name="Nguyen N.H."/>
            <person name="Vilgalys R."/>
            <person name="Ruytinx J."/>
            <person name="Liao H.L."/>
            <person name="Branco S."/>
            <person name="Kuo A."/>
            <person name="LaButti K."/>
            <person name="Lipzen A."/>
            <person name="Andreopoulos W."/>
            <person name="Pangilinan J."/>
            <person name="Riley R."/>
            <person name="Hundley H."/>
            <person name="Na H."/>
            <person name="Barry K."/>
            <person name="Grigoriev I.V."/>
            <person name="Stajich J.E."/>
            <person name="Kennedy P.G."/>
        </authorList>
    </citation>
    <scope>NUCLEOTIDE SEQUENCE</scope>
    <source>
        <strain evidence="18">DOB743</strain>
    </source>
</reference>
<dbReference type="PANTHER" id="PTHR47959:SF24">
    <property type="entry name" value="ATP-DEPENDENT RNA HELICASE"/>
    <property type="match status" value="1"/>
</dbReference>
<dbReference type="GO" id="GO:0005634">
    <property type="term" value="C:nucleus"/>
    <property type="evidence" value="ECO:0007669"/>
    <property type="project" value="UniProtKB-SubCell"/>
</dbReference>
<dbReference type="PROSITE" id="PS51195">
    <property type="entry name" value="Q_MOTIF"/>
    <property type="match status" value="1"/>
</dbReference>
<keyword evidence="3 13" id="KW-0547">Nucleotide-binding</keyword>
<evidence type="ECO:0000256" key="14">
    <source>
        <dbReference type="SAM" id="MobiDB-lite"/>
    </source>
</evidence>
<dbReference type="GO" id="GO:0010467">
    <property type="term" value="P:gene expression"/>
    <property type="evidence" value="ECO:0007669"/>
    <property type="project" value="UniProtKB-ARBA"/>
</dbReference>
<keyword evidence="5 13" id="KW-0347">Helicase</keyword>
<evidence type="ECO:0000256" key="5">
    <source>
        <dbReference type="ARBA" id="ARBA00022806"/>
    </source>
</evidence>
<evidence type="ECO:0000256" key="3">
    <source>
        <dbReference type="ARBA" id="ARBA00022741"/>
    </source>
</evidence>